<dbReference type="PRINTS" id="PR00723">
    <property type="entry name" value="SUBTILISIN"/>
</dbReference>
<dbReference type="Proteomes" id="UP001596442">
    <property type="component" value="Unassembled WGS sequence"/>
</dbReference>
<evidence type="ECO:0000313" key="9">
    <source>
        <dbReference type="Proteomes" id="UP001596442"/>
    </source>
</evidence>
<dbReference type="PANTHER" id="PTHR43806">
    <property type="entry name" value="PEPTIDASE S8"/>
    <property type="match status" value="1"/>
</dbReference>
<dbReference type="GO" id="GO:0006508">
    <property type="term" value="P:proteolysis"/>
    <property type="evidence" value="ECO:0007669"/>
    <property type="project" value="UniProtKB-KW"/>
</dbReference>
<dbReference type="Gene3D" id="3.40.50.200">
    <property type="entry name" value="Peptidase S8/S53 domain"/>
    <property type="match status" value="1"/>
</dbReference>
<dbReference type="PANTHER" id="PTHR43806:SF11">
    <property type="entry name" value="CEREVISIN-RELATED"/>
    <property type="match status" value="1"/>
</dbReference>
<gene>
    <name evidence="8" type="ORF">ACFQEU_01305</name>
</gene>
<keyword evidence="3 5" id="KW-0378">Hydrolase</keyword>
<proteinExistence type="inferred from homology"/>
<dbReference type="AlphaFoldDB" id="A0ABD5S874"/>
<evidence type="ECO:0000256" key="5">
    <source>
        <dbReference type="PROSITE-ProRule" id="PRU01240"/>
    </source>
</evidence>
<comment type="caution">
    <text evidence="8">The sequence shown here is derived from an EMBL/GenBank/DDBJ whole genome shotgun (WGS) entry which is preliminary data.</text>
</comment>
<protein>
    <submittedName>
        <fullName evidence="8">S8 family serine peptidase</fullName>
    </submittedName>
</protein>
<dbReference type="InterPro" id="IPR015500">
    <property type="entry name" value="Peptidase_S8_subtilisin-rel"/>
</dbReference>
<dbReference type="Pfam" id="PF00082">
    <property type="entry name" value="Peptidase_S8"/>
    <property type="match status" value="1"/>
</dbReference>
<feature type="active site" description="Charge relay system" evidence="5">
    <location>
        <position position="338"/>
    </location>
</feature>
<evidence type="ECO:0000313" key="8">
    <source>
        <dbReference type="EMBL" id="MFC6752112.1"/>
    </source>
</evidence>
<dbReference type="PROSITE" id="PS00137">
    <property type="entry name" value="SUBTILASE_HIS"/>
    <property type="match status" value="1"/>
</dbReference>
<keyword evidence="9" id="KW-1185">Reference proteome</keyword>
<dbReference type="InterPro" id="IPR000209">
    <property type="entry name" value="Peptidase_S8/S53_dom"/>
</dbReference>
<keyword evidence="4 5" id="KW-0720">Serine protease</keyword>
<evidence type="ECO:0000256" key="6">
    <source>
        <dbReference type="RuleBase" id="RU003355"/>
    </source>
</evidence>
<accession>A0ABD5S874</accession>
<feature type="active site" description="Charge relay system" evidence="5">
    <location>
        <position position="185"/>
    </location>
</feature>
<reference evidence="8 9" key="1">
    <citation type="journal article" date="2019" name="Int. J. Syst. Evol. Microbiol.">
        <title>The Global Catalogue of Microorganisms (GCM) 10K type strain sequencing project: providing services to taxonomists for standard genome sequencing and annotation.</title>
        <authorList>
            <consortium name="The Broad Institute Genomics Platform"/>
            <consortium name="The Broad Institute Genome Sequencing Center for Infectious Disease"/>
            <person name="Wu L."/>
            <person name="Ma J."/>
        </authorList>
    </citation>
    <scope>NUCLEOTIDE SEQUENCE [LARGE SCALE GENOMIC DNA]</scope>
    <source>
        <strain evidence="8 9">CGMCC 1.3239</strain>
    </source>
</reference>
<dbReference type="GO" id="GO:0004252">
    <property type="term" value="F:serine-type endopeptidase activity"/>
    <property type="evidence" value="ECO:0007669"/>
    <property type="project" value="UniProtKB-UniRule"/>
</dbReference>
<feature type="active site" description="Charge relay system" evidence="5">
    <location>
        <position position="141"/>
    </location>
</feature>
<name>A0ABD5S874_9EURY</name>
<evidence type="ECO:0000256" key="2">
    <source>
        <dbReference type="ARBA" id="ARBA00022670"/>
    </source>
</evidence>
<keyword evidence="2 5" id="KW-0645">Protease</keyword>
<evidence type="ECO:0000259" key="7">
    <source>
        <dbReference type="Pfam" id="PF00082"/>
    </source>
</evidence>
<dbReference type="InterPro" id="IPR023827">
    <property type="entry name" value="Peptidase_S8_Asp-AS"/>
</dbReference>
<dbReference type="InterPro" id="IPR006311">
    <property type="entry name" value="TAT_signal"/>
</dbReference>
<comment type="similarity">
    <text evidence="1 5 6">Belongs to the peptidase S8 family.</text>
</comment>
<dbReference type="InterPro" id="IPR036852">
    <property type="entry name" value="Peptidase_S8/S53_dom_sf"/>
</dbReference>
<evidence type="ECO:0000256" key="1">
    <source>
        <dbReference type="ARBA" id="ARBA00011073"/>
    </source>
</evidence>
<dbReference type="RefSeq" id="WP_379778442.1">
    <property type="nucleotide sequence ID" value="NZ_JBHSWW010000006.1"/>
</dbReference>
<dbReference type="InterPro" id="IPR050131">
    <property type="entry name" value="Peptidase_S8_subtilisin-like"/>
</dbReference>
<dbReference type="SUPFAM" id="SSF52743">
    <property type="entry name" value="Subtilisin-like"/>
    <property type="match status" value="1"/>
</dbReference>
<dbReference type="PROSITE" id="PS00136">
    <property type="entry name" value="SUBTILASE_ASP"/>
    <property type="match status" value="1"/>
</dbReference>
<dbReference type="InterPro" id="IPR022398">
    <property type="entry name" value="Peptidase_S8_His-AS"/>
</dbReference>
<dbReference type="InterPro" id="IPR023828">
    <property type="entry name" value="Peptidase_S8_Ser-AS"/>
</dbReference>
<dbReference type="PROSITE" id="PS51318">
    <property type="entry name" value="TAT"/>
    <property type="match status" value="1"/>
</dbReference>
<evidence type="ECO:0000256" key="4">
    <source>
        <dbReference type="ARBA" id="ARBA00022825"/>
    </source>
</evidence>
<dbReference type="PROSITE" id="PS51892">
    <property type="entry name" value="SUBTILASE"/>
    <property type="match status" value="1"/>
</dbReference>
<sequence length="410" mass="41591">MTDQGWSRRDLLRSAGTGALALAAGSVVYERMSQYVVGVRSDDGVSAAVSVSDTPSFRIDLTDHTPWQLVRGTFSEARTEALRSRDDVAFVQRDHWLETVDTPTSDGDPERTVPWGVDRVGATRLHEVGKTAAGVDIGIVDTGISATHPDLADNLAPPSDAGAHEAWVDCQGDECTQSWSDDAGHGTHVAGTAAAADGGSGTVGVAPDATLHALKVCGGSGGCRTSAAAKAIEHAADNDWDVVNLSLGTPRRSPALQAAGEYALEAGVVPVAAAGNRGRPDSVGYPAAYDEFVGVSATTIDDELAGFSSRGDGVDIAAPGEDVCAPVPDGYESLSGTSMAAPHVTGALAQVIADGVEPSVAADRLRETAEDVGLPATQQGAGLLDVAAALGYEHDGGTGDGVSCPAPGSA</sequence>
<dbReference type="PROSITE" id="PS00138">
    <property type="entry name" value="SUBTILASE_SER"/>
    <property type="match status" value="1"/>
</dbReference>
<dbReference type="EMBL" id="JBHSWW010000006">
    <property type="protein sequence ID" value="MFC6752112.1"/>
    <property type="molecule type" value="Genomic_DNA"/>
</dbReference>
<feature type="domain" description="Peptidase S8/S53" evidence="7">
    <location>
        <begin position="134"/>
        <end position="380"/>
    </location>
</feature>
<evidence type="ECO:0000256" key="3">
    <source>
        <dbReference type="ARBA" id="ARBA00022801"/>
    </source>
</evidence>
<organism evidence="8 9">
    <name type="scientific">Halorubrum tibetense</name>
    <dbReference type="NCBI Taxonomy" id="175631"/>
    <lineage>
        <taxon>Archaea</taxon>
        <taxon>Methanobacteriati</taxon>
        <taxon>Methanobacteriota</taxon>
        <taxon>Stenosarchaea group</taxon>
        <taxon>Halobacteria</taxon>
        <taxon>Halobacteriales</taxon>
        <taxon>Haloferacaceae</taxon>
        <taxon>Halorubrum</taxon>
    </lineage>
</organism>